<name>A0A2Z2KKQ8_9BACL</name>
<organism evidence="4 5">
    <name type="scientific">Paenibacillus donghaensis</name>
    <dbReference type="NCBI Taxonomy" id="414771"/>
    <lineage>
        <taxon>Bacteria</taxon>
        <taxon>Bacillati</taxon>
        <taxon>Bacillota</taxon>
        <taxon>Bacilli</taxon>
        <taxon>Bacillales</taxon>
        <taxon>Paenibacillaceae</taxon>
        <taxon>Paenibacillus</taxon>
    </lineage>
</organism>
<protein>
    <submittedName>
        <fullName evidence="4">GNAT family N-acetyltransferase</fullName>
    </submittedName>
</protein>
<dbReference type="Pfam" id="PF13527">
    <property type="entry name" value="Acetyltransf_9"/>
    <property type="match status" value="1"/>
</dbReference>
<reference evidence="4 5" key="1">
    <citation type="submission" date="2017-06" db="EMBL/GenBank/DDBJ databases">
        <title>Complete genome sequence of Paenibacillus donghaensis KCTC 13049T isolated from East Sea sediment, South Korea.</title>
        <authorList>
            <person name="Jung B.K."/>
            <person name="Hong S.-J."/>
            <person name="Shin J.-H."/>
        </authorList>
    </citation>
    <scope>NUCLEOTIDE SEQUENCE [LARGE SCALE GENOMIC DNA]</scope>
    <source>
        <strain evidence="4 5">KCTC 13049</strain>
    </source>
</reference>
<dbReference type="EMBL" id="CP021780">
    <property type="protein sequence ID" value="ASA21582.1"/>
    <property type="molecule type" value="Genomic_DNA"/>
</dbReference>
<dbReference type="PROSITE" id="PS51186">
    <property type="entry name" value="GNAT"/>
    <property type="match status" value="1"/>
</dbReference>
<evidence type="ECO:0000313" key="5">
    <source>
        <dbReference type="Proteomes" id="UP000249890"/>
    </source>
</evidence>
<dbReference type="OrthoDB" id="9804948at2"/>
<dbReference type="PANTHER" id="PTHR43420:SF31">
    <property type="entry name" value="ACETYLTRANSFERASE"/>
    <property type="match status" value="1"/>
</dbReference>
<dbReference type="InterPro" id="IPR000182">
    <property type="entry name" value="GNAT_dom"/>
</dbReference>
<feature type="domain" description="N-acetyltransferase" evidence="3">
    <location>
        <begin position="1"/>
        <end position="150"/>
    </location>
</feature>
<evidence type="ECO:0000259" key="3">
    <source>
        <dbReference type="PROSITE" id="PS51186"/>
    </source>
</evidence>
<dbReference type="SUPFAM" id="SSF55729">
    <property type="entry name" value="Acyl-CoA N-acyltransferases (Nat)"/>
    <property type="match status" value="1"/>
</dbReference>
<dbReference type="InterPro" id="IPR050680">
    <property type="entry name" value="YpeA/RimI_acetyltransf"/>
</dbReference>
<keyword evidence="2" id="KW-0012">Acyltransferase</keyword>
<gene>
    <name evidence="4" type="ORF">B9T62_12855</name>
</gene>
<dbReference type="PANTHER" id="PTHR43420">
    <property type="entry name" value="ACETYLTRANSFERASE"/>
    <property type="match status" value="1"/>
</dbReference>
<accession>A0A2Z2KKQ8</accession>
<dbReference type="Proteomes" id="UP000249890">
    <property type="component" value="Chromosome"/>
</dbReference>
<evidence type="ECO:0000313" key="4">
    <source>
        <dbReference type="EMBL" id="ASA21582.1"/>
    </source>
</evidence>
<dbReference type="RefSeq" id="WP_087915591.1">
    <property type="nucleotide sequence ID" value="NZ_CP021780.1"/>
</dbReference>
<proteinExistence type="predicted"/>
<evidence type="ECO:0000256" key="1">
    <source>
        <dbReference type="ARBA" id="ARBA00022679"/>
    </source>
</evidence>
<dbReference type="GO" id="GO:0016747">
    <property type="term" value="F:acyltransferase activity, transferring groups other than amino-acyl groups"/>
    <property type="evidence" value="ECO:0007669"/>
    <property type="project" value="InterPro"/>
</dbReference>
<dbReference type="Gene3D" id="3.40.630.30">
    <property type="match status" value="1"/>
</dbReference>
<sequence length="296" mass="34707">MTYYQLVSDYKDIKTYKESFNELAKMVFGLDFKKWYEKGYWNDKYICYSYIDGDKVIANASINKMTLVSSGKEYNAIQVGTVMTHPDYRNQGLSGKLMNHIIEKYEQEYDFIYLFANESVLDFYPRFGFGKVQESSFSLNVSDLKTQTATTHSIRRLDTDNPDDFQMMEQFAAERIPVSPIMGVKNNEHLLMFYFILAFNDAIYYIEAIDAIVIFQQEDKNLHIFDIISKQKVDYDFIINSIVSADTEIIHFYFTTDYENENLYTAFITESDDTLFVRPLFVDGTRHFLLPLTSHS</sequence>
<keyword evidence="5" id="KW-1185">Reference proteome</keyword>
<dbReference type="KEGG" id="pdh:B9T62_12855"/>
<evidence type="ECO:0000256" key="2">
    <source>
        <dbReference type="ARBA" id="ARBA00023315"/>
    </source>
</evidence>
<dbReference type="CDD" id="cd04301">
    <property type="entry name" value="NAT_SF"/>
    <property type="match status" value="1"/>
</dbReference>
<dbReference type="InterPro" id="IPR016181">
    <property type="entry name" value="Acyl_CoA_acyltransferase"/>
</dbReference>
<keyword evidence="1 4" id="KW-0808">Transferase</keyword>
<dbReference type="AlphaFoldDB" id="A0A2Z2KKQ8"/>